<accession>A0A151S3M4</accession>
<dbReference type="Gramene" id="C.cajan_26493.t">
    <property type="protein sequence ID" value="C.cajan_26493.t.cds1"/>
    <property type="gene ID" value="C.cajan_26493"/>
</dbReference>
<dbReference type="Gene3D" id="3.80.10.10">
    <property type="entry name" value="Ribonuclease Inhibitor"/>
    <property type="match status" value="1"/>
</dbReference>
<dbReference type="PANTHER" id="PTHR31900:SF34">
    <property type="entry name" value="EMB|CAB62440.1-RELATED"/>
    <property type="match status" value="1"/>
</dbReference>
<evidence type="ECO:0000313" key="2">
    <source>
        <dbReference type="Proteomes" id="UP000075243"/>
    </source>
</evidence>
<evidence type="ECO:0000313" key="1">
    <source>
        <dbReference type="EMBL" id="KYP49413.1"/>
    </source>
</evidence>
<gene>
    <name evidence="1" type="ORF">KK1_028852</name>
</gene>
<sequence length="309" mass="36407">MVPSLHIGCAKPIMEHYKSLKVFLALRRMHNITSFRLTCDSDHECCSHYVEQWIFEVAIRKVERVNISLCRSHISEINVDALFTCTTIVNMKIKGPFEITIPSSVYLPNLKTLRLKIRECFAIKNVRKIIFSSPSLELIYMKNKWTNDYFVRLTIVRNYRCLRLYHENWLYDFVVHYDYNFMSDSMRNCGSLKPEKAKVYVTVHKDMMHAVFDLLKRIRPVEFLSLKYSRDVNSSTFDLPLFNNLVELQLFVKKDDPFIMEFPAKCPKLQVLEINILDDGQRCRYNISEGVRVHDLSIVPISPVIYMAK</sequence>
<protein>
    <submittedName>
        <fullName evidence="1">F-box protein At4g09920 family</fullName>
    </submittedName>
</protein>
<dbReference type="InterPro" id="IPR050232">
    <property type="entry name" value="FBL13/AtMIF1-like"/>
</dbReference>
<keyword evidence="2" id="KW-1185">Reference proteome</keyword>
<organism evidence="1 2">
    <name type="scientific">Cajanus cajan</name>
    <name type="common">Pigeon pea</name>
    <name type="synonym">Cajanus indicus</name>
    <dbReference type="NCBI Taxonomy" id="3821"/>
    <lineage>
        <taxon>Eukaryota</taxon>
        <taxon>Viridiplantae</taxon>
        <taxon>Streptophyta</taxon>
        <taxon>Embryophyta</taxon>
        <taxon>Tracheophyta</taxon>
        <taxon>Spermatophyta</taxon>
        <taxon>Magnoliopsida</taxon>
        <taxon>eudicotyledons</taxon>
        <taxon>Gunneridae</taxon>
        <taxon>Pentapetalae</taxon>
        <taxon>rosids</taxon>
        <taxon>fabids</taxon>
        <taxon>Fabales</taxon>
        <taxon>Fabaceae</taxon>
        <taxon>Papilionoideae</taxon>
        <taxon>50 kb inversion clade</taxon>
        <taxon>NPAAA clade</taxon>
        <taxon>indigoferoid/millettioid clade</taxon>
        <taxon>Phaseoleae</taxon>
        <taxon>Cajanus</taxon>
    </lineage>
</organism>
<dbReference type="SUPFAM" id="SSF52047">
    <property type="entry name" value="RNI-like"/>
    <property type="match status" value="1"/>
</dbReference>
<reference evidence="1" key="1">
    <citation type="journal article" date="2012" name="Nat. Biotechnol.">
        <title>Draft genome sequence of pigeonpea (Cajanus cajan), an orphan legume crop of resource-poor farmers.</title>
        <authorList>
            <person name="Varshney R.K."/>
            <person name="Chen W."/>
            <person name="Li Y."/>
            <person name="Bharti A.K."/>
            <person name="Saxena R.K."/>
            <person name="Schlueter J.A."/>
            <person name="Donoghue M.T."/>
            <person name="Azam S."/>
            <person name="Fan G."/>
            <person name="Whaley A.M."/>
            <person name="Farmer A.D."/>
            <person name="Sheridan J."/>
            <person name="Iwata A."/>
            <person name="Tuteja R."/>
            <person name="Penmetsa R.V."/>
            <person name="Wu W."/>
            <person name="Upadhyaya H.D."/>
            <person name="Yang S.P."/>
            <person name="Shah T."/>
            <person name="Saxena K.B."/>
            <person name="Michael T."/>
            <person name="McCombie W.R."/>
            <person name="Yang B."/>
            <person name="Zhang G."/>
            <person name="Yang H."/>
            <person name="Wang J."/>
            <person name="Spillane C."/>
            <person name="Cook D.R."/>
            <person name="May G.D."/>
            <person name="Xu X."/>
            <person name="Jackson S.A."/>
        </authorList>
    </citation>
    <scope>NUCLEOTIDE SEQUENCE [LARGE SCALE GENOMIC DNA]</scope>
</reference>
<dbReference type="PANTHER" id="PTHR31900">
    <property type="entry name" value="F-BOX/RNI SUPERFAMILY PROTEIN-RELATED"/>
    <property type="match status" value="1"/>
</dbReference>
<dbReference type="EMBL" id="KQ483477">
    <property type="protein sequence ID" value="KYP49413.1"/>
    <property type="molecule type" value="Genomic_DNA"/>
</dbReference>
<dbReference type="AlphaFoldDB" id="A0A151S3M4"/>
<proteinExistence type="predicted"/>
<dbReference type="InterPro" id="IPR032675">
    <property type="entry name" value="LRR_dom_sf"/>
</dbReference>
<dbReference type="Proteomes" id="UP000075243">
    <property type="component" value="Unassembled WGS sequence"/>
</dbReference>
<name>A0A151S3M4_CAJCA</name>